<keyword evidence="3" id="KW-1185">Reference proteome</keyword>
<accession>A0A521CWN9</accession>
<reference evidence="2 3" key="1">
    <citation type="submission" date="2017-05" db="EMBL/GenBank/DDBJ databases">
        <authorList>
            <person name="Varghese N."/>
            <person name="Submissions S."/>
        </authorList>
    </citation>
    <scope>NUCLEOTIDE SEQUENCE [LARGE SCALE GENOMIC DNA]</scope>
    <source>
        <strain evidence="2 3">DSM 100094</strain>
    </source>
</reference>
<feature type="chain" id="PRO_5022087000" description="YHS domain-containing protein" evidence="1">
    <location>
        <begin position="21"/>
        <end position="137"/>
    </location>
</feature>
<name>A0A521CWN9_9RHOB</name>
<dbReference type="Proteomes" id="UP000319014">
    <property type="component" value="Unassembled WGS sequence"/>
</dbReference>
<protein>
    <recommendedName>
        <fullName evidence="4">YHS domain-containing protein</fullName>
    </recommendedName>
</protein>
<dbReference type="AlphaFoldDB" id="A0A521CWN9"/>
<feature type="signal peptide" evidence="1">
    <location>
        <begin position="1"/>
        <end position="20"/>
    </location>
</feature>
<evidence type="ECO:0008006" key="4">
    <source>
        <dbReference type="Google" id="ProtNLM"/>
    </source>
</evidence>
<dbReference type="RefSeq" id="WP_142662751.1">
    <property type="nucleotide sequence ID" value="NZ_FXTK01000005.1"/>
</dbReference>
<evidence type="ECO:0000313" key="3">
    <source>
        <dbReference type="Proteomes" id="UP000319014"/>
    </source>
</evidence>
<dbReference type="OrthoDB" id="344729at2"/>
<evidence type="ECO:0000313" key="2">
    <source>
        <dbReference type="EMBL" id="SMO63853.1"/>
    </source>
</evidence>
<evidence type="ECO:0000256" key="1">
    <source>
        <dbReference type="SAM" id="SignalP"/>
    </source>
</evidence>
<sequence length="137" mass="14973">MIRPTALVLSLILTATSAAGQEWALNGMDPVSYSHDGGAVPGRTDIVTMWKGEAWHFANEHNRALFEANPRAYAPGMGGLCVVALSEGRPEPGNPRYFAVIDKRTYLVRSEQARKRLLADPQGVLGRAKATWARMKP</sequence>
<dbReference type="EMBL" id="FXTK01000005">
    <property type="protein sequence ID" value="SMO63853.1"/>
    <property type="molecule type" value="Genomic_DNA"/>
</dbReference>
<gene>
    <name evidence="2" type="ORF">SAMN06265221_105214</name>
</gene>
<organism evidence="2 3">
    <name type="scientific">Paracoccus laeviglucosivorans</name>
    <dbReference type="NCBI Taxonomy" id="1197861"/>
    <lineage>
        <taxon>Bacteria</taxon>
        <taxon>Pseudomonadati</taxon>
        <taxon>Pseudomonadota</taxon>
        <taxon>Alphaproteobacteria</taxon>
        <taxon>Rhodobacterales</taxon>
        <taxon>Paracoccaceae</taxon>
        <taxon>Paracoccus</taxon>
    </lineage>
</organism>
<dbReference type="NCBIfam" id="NF041384">
    <property type="entry name" value="YHS_seleno_dom"/>
    <property type="match status" value="1"/>
</dbReference>
<keyword evidence="1" id="KW-0732">Signal</keyword>
<proteinExistence type="predicted"/>